<dbReference type="Pfam" id="PF00109">
    <property type="entry name" value="ketoacyl-synt"/>
    <property type="match status" value="1"/>
</dbReference>
<evidence type="ECO:0000256" key="4">
    <source>
        <dbReference type="RuleBase" id="RU003694"/>
    </source>
</evidence>
<dbReference type="AlphaFoldDB" id="B0TPS0"/>
<keyword evidence="7" id="KW-1185">Reference proteome</keyword>
<dbReference type="PANTHER" id="PTHR11712:SF325">
    <property type="entry name" value="3-OXOACYL-(ACYL-CARRIER-PROTEIN) SYNTHASE II FABF"/>
    <property type="match status" value="1"/>
</dbReference>
<organism evidence="6 7">
    <name type="scientific">Shewanella halifaxensis (strain HAW-EB4)</name>
    <dbReference type="NCBI Taxonomy" id="458817"/>
    <lineage>
        <taxon>Bacteria</taxon>
        <taxon>Pseudomonadati</taxon>
        <taxon>Pseudomonadota</taxon>
        <taxon>Gammaproteobacteria</taxon>
        <taxon>Alteromonadales</taxon>
        <taxon>Shewanellaceae</taxon>
        <taxon>Shewanella</taxon>
    </lineage>
</organism>
<proteinExistence type="inferred from homology"/>
<dbReference type="EMBL" id="CP000931">
    <property type="protein sequence ID" value="ABZ74941.1"/>
    <property type="molecule type" value="Genomic_DNA"/>
</dbReference>
<dbReference type="NCBIfam" id="NF006587">
    <property type="entry name" value="PRK09116.1"/>
    <property type="match status" value="1"/>
</dbReference>
<dbReference type="eggNOG" id="COG0304">
    <property type="taxonomic scope" value="Bacteria"/>
</dbReference>
<dbReference type="InterPro" id="IPR014031">
    <property type="entry name" value="Ketoacyl_synth_C"/>
</dbReference>
<evidence type="ECO:0000256" key="2">
    <source>
        <dbReference type="ARBA" id="ARBA00008467"/>
    </source>
</evidence>
<evidence type="ECO:0000256" key="3">
    <source>
        <dbReference type="ARBA" id="ARBA00022679"/>
    </source>
</evidence>
<dbReference type="PANTHER" id="PTHR11712">
    <property type="entry name" value="POLYKETIDE SYNTHASE-RELATED"/>
    <property type="match status" value="1"/>
</dbReference>
<evidence type="ECO:0000313" key="6">
    <source>
        <dbReference type="EMBL" id="ABZ74941.1"/>
    </source>
</evidence>
<accession>B0TPS0</accession>
<dbReference type="Gene3D" id="3.40.47.10">
    <property type="match status" value="2"/>
</dbReference>
<comment type="pathway">
    <text evidence="1">Lipid metabolism; fatty acid biosynthesis.</text>
</comment>
<feature type="domain" description="Ketosynthase family 3 (KS3)" evidence="5">
    <location>
        <begin position="7"/>
        <end position="412"/>
    </location>
</feature>
<dbReference type="PROSITE" id="PS52004">
    <property type="entry name" value="KS3_2"/>
    <property type="match status" value="1"/>
</dbReference>
<sequence length="415" mass="44550">MSQATFPRRVVITGVGGISALGHDWPTIADSLKAQKNCVVRMDEWDRFADLHTRLAAPITDFEVPSHYKRKKIRSMGRVSIMATRASELALIDANLLDDPVVTSGAMGIAYGSSTGSTDPIVAFGDMLKDGDMSGVTATSYIRMMAHTTAVNVGVFFGLKGRVHTTSSACTSGSQGIGYAYEAIKYGQQDLMLAGGGEELCPTEAVVFDTLFATSTKNDTPTETPRPFDKSRDGLVIGEGACTLVLEELEHAKARGAKIYAEIVGFGTNADGLHVTQPNSETMETAIRLALKDAAIDADKIGYVNAHGTATDRGDIAETQATHAVFGAKQPISSLKSYTGHTLGACGALEAWVSIEMMNEGWFAPTLNLTEVDPECGELDYIKDKIRQLETDYVMSNNFAFGGINTSLIFKRFKS</sequence>
<dbReference type="InterPro" id="IPR020841">
    <property type="entry name" value="PKS_Beta-ketoAc_synthase_dom"/>
</dbReference>
<dbReference type="InterPro" id="IPR000794">
    <property type="entry name" value="Beta-ketoacyl_synthase"/>
</dbReference>
<dbReference type="GO" id="GO:0006633">
    <property type="term" value="P:fatty acid biosynthetic process"/>
    <property type="evidence" value="ECO:0007669"/>
    <property type="project" value="UniProtKB-UniPathway"/>
</dbReference>
<dbReference type="GO" id="GO:0004315">
    <property type="term" value="F:3-oxoacyl-[acyl-carrier-protein] synthase activity"/>
    <property type="evidence" value="ECO:0007669"/>
    <property type="project" value="InterPro"/>
</dbReference>
<dbReference type="SUPFAM" id="SSF53901">
    <property type="entry name" value="Thiolase-like"/>
    <property type="match status" value="2"/>
</dbReference>
<dbReference type="InterPro" id="IPR018201">
    <property type="entry name" value="Ketoacyl_synth_AS"/>
</dbReference>
<dbReference type="Pfam" id="PF02801">
    <property type="entry name" value="Ketoacyl-synt_C"/>
    <property type="match status" value="1"/>
</dbReference>
<evidence type="ECO:0000313" key="7">
    <source>
        <dbReference type="Proteomes" id="UP000001317"/>
    </source>
</evidence>
<keyword evidence="3 4" id="KW-0808">Transferase</keyword>
<dbReference type="CDD" id="cd00834">
    <property type="entry name" value="KAS_I_II"/>
    <property type="match status" value="1"/>
</dbReference>
<dbReference type="GO" id="GO:0005829">
    <property type="term" value="C:cytosol"/>
    <property type="evidence" value="ECO:0007669"/>
    <property type="project" value="TreeGrafter"/>
</dbReference>
<dbReference type="STRING" id="458817.Shal_0366"/>
<dbReference type="RefSeq" id="WP_012275496.1">
    <property type="nucleotide sequence ID" value="NC_010334.1"/>
</dbReference>
<dbReference type="OrthoDB" id="9808669at2"/>
<evidence type="ECO:0000256" key="1">
    <source>
        <dbReference type="ARBA" id="ARBA00005194"/>
    </source>
</evidence>
<dbReference type="FunFam" id="3.40.47.10:FF:000018">
    <property type="entry name" value="3-oxoacyl-[acyl-carrier-protein] synthase 2"/>
    <property type="match status" value="1"/>
</dbReference>
<dbReference type="HOGENOM" id="CLU_000022_69_2_6"/>
<dbReference type="PROSITE" id="PS00606">
    <property type="entry name" value="KS3_1"/>
    <property type="match status" value="1"/>
</dbReference>
<name>B0TPS0_SHEHH</name>
<gene>
    <name evidence="6" type="ordered locus">Shal_0366</name>
</gene>
<reference evidence="6" key="1">
    <citation type="submission" date="2008-01" db="EMBL/GenBank/DDBJ databases">
        <title>Complete sequence of Shewanella halifaxensis HAW-EB4.</title>
        <authorList>
            <consortium name="US DOE Joint Genome Institute"/>
            <person name="Copeland A."/>
            <person name="Lucas S."/>
            <person name="Lapidus A."/>
            <person name="Glavina del Rio T."/>
            <person name="Dalin E."/>
            <person name="Tice H."/>
            <person name="Bruce D."/>
            <person name="Goodwin L."/>
            <person name="Pitluck S."/>
            <person name="Sims D."/>
            <person name="Brettin T."/>
            <person name="Detter J.C."/>
            <person name="Han C."/>
            <person name="Kuske C.R."/>
            <person name="Schmutz J."/>
            <person name="Larimer F."/>
            <person name="Land M."/>
            <person name="Hauser L."/>
            <person name="Kyrpides N."/>
            <person name="Kim E."/>
            <person name="Zhao J.-S."/>
            <person name="Richardson P."/>
        </authorList>
    </citation>
    <scope>NUCLEOTIDE SEQUENCE [LARGE SCALE GENOMIC DNA]</scope>
    <source>
        <strain evidence="6">HAW-EB4</strain>
    </source>
</reference>
<protein>
    <submittedName>
        <fullName evidence="6">Beta-ketoacyl synthase</fullName>
    </submittedName>
</protein>
<dbReference type="Proteomes" id="UP000001317">
    <property type="component" value="Chromosome"/>
</dbReference>
<dbReference type="InterPro" id="IPR016039">
    <property type="entry name" value="Thiolase-like"/>
</dbReference>
<comment type="similarity">
    <text evidence="2 4">Belongs to the thiolase-like superfamily. Beta-ketoacyl-ACP synthases family.</text>
</comment>
<dbReference type="InterPro" id="IPR014030">
    <property type="entry name" value="Ketoacyl_synth_N"/>
</dbReference>
<dbReference type="KEGG" id="shl:Shal_0366"/>
<dbReference type="UniPathway" id="UPA00094"/>
<dbReference type="SMART" id="SM00825">
    <property type="entry name" value="PKS_KS"/>
    <property type="match status" value="1"/>
</dbReference>
<evidence type="ECO:0000259" key="5">
    <source>
        <dbReference type="PROSITE" id="PS52004"/>
    </source>
</evidence>